<comment type="subcellular location">
    <subcellularLocation>
        <location evidence="1">Chromosome</location>
    </subcellularLocation>
</comment>
<feature type="region of interest" description="Disordered" evidence="11">
    <location>
        <begin position="351"/>
        <end position="377"/>
    </location>
</feature>
<keyword evidence="7" id="KW-0862">Zinc</keyword>
<evidence type="ECO:0000256" key="10">
    <source>
        <dbReference type="SAM" id="Coils"/>
    </source>
</evidence>
<evidence type="ECO:0000256" key="5">
    <source>
        <dbReference type="ARBA" id="ARBA00022763"/>
    </source>
</evidence>
<dbReference type="InterPro" id="IPR018610">
    <property type="entry name" value="UVSSA"/>
</dbReference>
<dbReference type="InterPro" id="IPR049408">
    <property type="entry name" value="UVSSA_N_a-solenoid_rpt"/>
</dbReference>
<dbReference type="AlphaFoldDB" id="A0A835R9H7"/>
<evidence type="ECO:0000259" key="12">
    <source>
        <dbReference type="Pfam" id="PF09740"/>
    </source>
</evidence>
<evidence type="ECO:0000256" key="1">
    <source>
        <dbReference type="ARBA" id="ARBA00004286"/>
    </source>
</evidence>
<accession>A0A835R9H7</accession>
<dbReference type="SUPFAM" id="SSF48464">
    <property type="entry name" value="ENTH/VHS domain"/>
    <property type="match status" value="1"/>
</dbReference>
<gene>
    <name evidence="13" type="ORF">HPP92_008818</name>
</gene>
<evidence type="ECO:0000256" key="4">
    <source>
        <dbReference type="ARBA" id="ARBA00022723"/>
    </source>
</evidence>
<evidence type="ECO:0000256" key="9">
    <source>
        <dbReference type="ARBA" id="ARBA00023204"/>
    </source>
</evidence>
<keyword evidence="8 10" id="KW-0175">Coiled coil</keyword>
<keyword evidence="14" id="KW-1185">Reference proteome</keyword>
<evidence type="ECO:0000313" key="14">
    <source>
        <dbReference type="Proteomes" id="UP000636800"/>
    </source>
</evidence>
<dbReference type="Pfam" id="PF09740">
    <property type="entry name" value="DUF2043"/>
    <property type="match status" value="1"/>
</dbReference>
<dbReference type="GO" id="GO:0005694">
    <property type="term" value="C:chromosome"/>
    <property type="evidence" value="ECO:0007669"/>
    <property type="project" value="UniProtKB-SubCell"/>
</dbReference>
<keyword evidence="5" id="KW-0227">DNA damage</keyword>
<evidence type="ECO:0000256" key="8">
    <source>
        <dbReference type="ARBA" id="ARBA00023054"/>
    </source>
</evidence>
<name>A0A835R9H7_VANPL</name>
<dbReference type="InterPro" id="IPR049431">
    <property type="entry name" value="UVSSA_C"/>
</dbReference>
<evidence type="ECO:0000256" key="2">
    <source>
        <dbReference type="ARBA" id="ARBA00009240"/>
    </source>
</evidence>
<evidence type="ECO:0000256" key="7">
    <source>
        <dbReference type="ARBA" id="ARBA00022833"/>
    </source>
</evidence>
<keyword evidence="9" id="KW-0234">DNA repair</keyword>
<dbReference type="Pfam" id="PF20867">
    <property type="entry name" value="UVSSA_N"/>
    <property type="match status" value="1"/>
</dbReference>
<evidence type="ECO:0000313" key="13">
    <source>
        <dbReference type="EMBL" id="KAG0484739.1"/>
    </source>
</evidence>
<dbReference type="GO" id="GO:0009411">
    <property type="term" value="P:response to UV"/>
    <property type="evidence" value="ECO:0007669"/>
    <property type="project" value="InterPro"/>
</dbReference>
<feature type="coiled-coil region" evidence="10">
    <location>
        <begin position="173"/>
        <end position="207"/>
    </location>
</feature>
<keyword evidence="3" id="KW-0158">Chromosome</keyword>
<dbReference type="GO" id="GO:0008270">
    <property type="term" value="F:zinc ion binding"/>
    <property type="evidence" value="ECO:0007669"/>
    <property type="project" value="UniProtKB-KW"/>
</dbReference>
<dbReference type="Proteomes" id="UP000636800">
    <property type="component" value="Unassembled WGS sequence"/>
</dbReference>
<dbReference type="PANTHER" id="PTHR28670:SF1">
    <property type="entry name" value="UV-STIMULATED SCAFFOLD PROTEIN A"/>
    <property type="match status" value="1"/>
</dbReference>
<organism evidence="13 14">
    <name type="scientific">Vanilla planifolia</name>
    <name type="common">Vanilla</name>
    <dbReference type="NCBI Taxonomy" id="51239"/>
    <lineage>
        <taxon>Eukaryota</taxon>
        <taxon>Viridiplantae</taxon>
        <taxon>Streptophyta</taxon>
        <taxon>Embryophyta</taxon>
        <taxon>Tracheophyta</taxon>
        <taxon>Spermatophyta</taxon>
        <taxon>Magnoliopsida</taxon>
        <taxon>Liliopsida</taxon>
        <taxon>Asparagales</taxon>
        <taxon>Orchidaceae</taxon>
        <taxon>Vanilloideae</taxon>
        <taxon>Vanilleae</taxon>
        <taxon>Vanilla</taxon>
    </lineage>
</organism>
<dbReference type="Gene3D" id="1.25.40.90">
    <property type="match status" value="1"/>
</dbReference>
<feature type="region of interest" description="Disordered" evidence="11">
    <location>
        <begin position="529"/>
        <end position="548"/>
    </location>
</feature>
<dbReference type="OrthoDB" id="354304at2759"/>
<dbReference type="GO" id="GO:0006283">
    <property type="term" value="P:transcription-coupled nucleotide-excision repair"/>
    <property type="evidence" value="ECO:0007669"/>
    <property type="project" value="TreeGrafter"/>
</dbReference>
<feature type="domain" description="UV-stimulated scaffold protein A C-terminal" evidence="12">
    <location>
        <begin position="403"/>
        <end position="504"/>
    </location>
</feature>
<keyword evidence="4" id="KW-0479">Metal-binding</keyword>
<evidence type="ECO:0000256" key="11">
    <source>
        <dbReference type="SAM" id="MobiDB-lite"/>
    </source>
</evidence>
<comment type="caution">
    <text evidence="13">The sequence shown here is derived from an EMBL/GenBank/DDBJ whole genome shotgun (WGS) entry which is preliminary data.</text>
</comment>
<evidence type="ECO:0000256" key="6">
    <source>
        <dbReference type="ARBA" id="ARBA00022771"/>
    </source>
</evidence>
<reference evidence="13 14" key="1">
    <citation type="journal article" date="2020" name="Nat. Food">
        <title>A phased Vanilla planifolia genome enables genetic improvement of flavour and production.</title>
        <authorList>
            <person name="Hasing T."/>
            <person name="Tang H."/>
            <person name="Brym M."/>
            <person name="Khazi F."/>
            <person name="Huang T."/>
            <person name="Chambers A.H."/>
        </authorList>
    </citation>
    <scope>NUCLEOTIDE SEQUENCE [LARGE SCALE GENOMIC DNA]</scope>
    <source>
        <tissue evidence="13">Leaf</tissue>
    </source>
</reference>
<comment type="similarity">
    <text evidence="2">Belongs to the UVSSA family.</text>
</comment>
<protein>
    <recommendedName>
        <fullName evidence="12">UV-stimulated scaffold protein A C-terminal domain-containing protein</fullName>
    </recommendedName>
</protein>
<dbReference type="EMBL" id="JADCNL010000004">
    <property type="protein sequence ID" value="KAG0484739.1"/>
    <property type="molecule type" value="Genomic_DNA"/>
</dbReference>
<proteinExistence type="inferred from homology"/>
<keyword evidence="6" id="KW-0863">Zinc-finger</keyword>
<dbReference type="InterPro" id="IPR008942">
    <property type="entry name" value="ENTH_VHS"/>
</dbReference>
<dbReference type="PANTHER" id="PTHR28670">
    <property type="entry name" value="UV-STIMULATED SCAFFOLD PROTEIN A"/>
    <property type="match status" value="1"/>
</dbReference>
<dbReference type="GO" id="GO:0000993">
    <property type="term" value="F:RNA polymerase II complex binding"/>
    <property type="evidence" value="ECO:0007669"/>
    <property type="project" value="TreeGrafter"/>
</dbReference>
<sequence length="674" mass="76386">MMSTELTAVTRGAAATTPRLIEKATNSTASELDTRLLKAIKLAARSNDDEISAAVDALMDQMKKPHSQVRYLTVLVIDELFMRSKLFRTIFVVNFDQFLSLSVGFRKNLPLPPPSTIAANLRSKTIELLEKWNSSFGVHYKQLRLGFDYLKNTLRYNFPNRIESASRLQQEKRERELRTKQILLDKFENLKENISSIKSDIQSTVDEIGQCLEIANVREGNPLDFNVEDNEFEELNSLSLRQIRLESLKEGEKVHENSENKAIFDALRESYRLLISKHLPSVQEWISVLVRVDTTDNKFRDMALKEFIDLRNLILLVNKRCTDCGISLDVIVAPEEDGDLWEEGKVEAYMPDDPISSTSKSEDSFTEPASQRRHDVVPPFDNKSSVSKLLISESVREKLLAVAPVLTWSPFLLDKWGSRNDVLANQRGLEIEGHWGRVDPDAVIPAEKIAEFNVHCTLYKEQPVEIRPCLAPLKKGGLCQRRDLKVCPFHGTIVPRNVDGNPIEQSPLFGVSNGQPSEEVEEKEQEKELSTEVNHIEPKQAEPRESPHSCKKLVEDLAKQAVLNVRQRDTDVKSVKRAKLAQVRKHNEAILREAAIASTSYSEAFADCTKAASLDIGFGVKAKKPTLASMLKKKVTARDRISRRLLSTKADDASSRRFTFGEDSKYREAFPNQW</sequence>
<evidence type="ECO:0000256" key="3">
    <source>
        <dbReference type="ARBA" id="ARBA00022454"/>
    </source>
</evidence>